<dbReference type="InterPro" id="IPR043502">
    <property type="entry name" value="DNA/RNA_pol_sf"/>
</dbReference>
<sequence>MHQGKVIAYASRQLKKHKQNYPTHDLELATVVFALKIWRQYLYGVHVDINMDFITGLPFSFKRHDFIWVIIDRLPKSANFLPDKSISTAEEYAKLYVREVILFHGTPLSIISYRGAQFTAHFWRSFQKSLGTQVNIRTAFHPQTDDQAERTIQTLKDMLRACVLDFKGETQILGPELVHQAVEKLKLIKERLKMAQSQQKSYTDVRRRDIEFQVAYEVDFPRELAAVHPVFQVSMLHKCLGDPTQVIPIEGMGFSEHLSYEKVPMAILDRQVRKLRRKDVASVKAVKFKWSDACEKSFQELKDRLTKVPVLALLEGTKGYAVYCDASGIGLGCVLMHQGKVIAYASRQLKKHKQNYPTHDLELATVVFALKIWRQYLYGVHVDSFTDHKSLQYVFKKRDLNIRQRRWLELLKDYDVNILYHPEDDTFICQGRRCVPNIYGLMQKLLDEAHCSRYLIHSSSTKMYHDLKEVYWWNDMKRNIAEYVEQFSNSQQVKAEHQRPGGLAQTMDIPIWK</sequence>
<reference evidence="8" key="1">
    <citation type="submission" date="2023-08" db="EMBL/GenBank/DDBJ databases">
        <title>A de novo genome assembly of Solanum verrucosum Schlechtendal, a Mexican diploid species geographically isolated from the other diploid A-genome species in potato relatives.</title>
        <authorList>
            <person name="Hosaka K."/>
        </authorList>
    </citation>
    <scope>NUCLEOTIDE SEQUENCE</scope>
    <source>
        <tissue evidence="8">Young leaves</tissue>
    </source>
</reference>
<dbReference type="PANTHER" id="PTHR34072">
    <property type="entry name" value="ENZYMATIC POLYPROTEIN-RELATED"/>
    <property type="match status" value="1"/>
</dbReference>
<organism evidence="8 9">
    <name type="scientific">Solanum verrucosum</name>
    <dbReference type="NCBI Taxonomy" id="315347"/>
    <lineage>
        <taxon>Eukaryota</taxon>
        <taxon>Viridiplantae</taxon>
        <taxon>Streptophyta</taxon>
        <taxon>Embryophyta</taxon>
        <taxon>Tracheophyta</taxon>
        <taxon>Spermatophyta</taxon>
        <taxon>Magnoliopsida</taxon>
        <taxon>eudicotyledons</taxon>
        <taxon>Gunneridae</taxon>
        <taxon>Pentapetalae</taxon>
        <taxon>asterids</taxon>
        <taxon>lamiids</taxon>
        <taxon>Solanales</taxon>
        <taxon>Solanaceae</taxon>
        <taxon>Solanoideae</taxon>
        <taxon>Solaneae</taxon>
        <taxon>Solanum</taxon>
    </lineage>
</organism>
<dbReference type="InterPro" id="IPR043128">
    <property type="entry name" value="Rev_trsase/Diguanyl_cyclase"/>
</dbReference>
<dbReference type="InterPro" id="IPR041373">
    <property type="entry name" value="RT_RNaseH"/>
</dbReference>
<dbReference type="Pfam" id="PF17917">
    <property type="entry name" value="RT_RNaseH"/>
    <property type="match status" value="2"/>
</dbReference>
<dbReference type="Gene3D" id="3.30.70.270">
    <property type="match status" value="1"/>
</dbReference>
<dbReference type="GO" id="GO:0003676">
    <property type="term" value="F:nucleic acid binding"/>
    <property type="evidence" value="ECO:0007669"/>
    <property type="project" value="InterPro"/>
</dbReference>
<dbReference type="PROSITE" id="PS50994">
    <property type="entry name" value="INTEGRASE"/>
    <property type="match status" value="1"/>
</dbReference>
<dbReference type="GO" id="GO:0015074">
    <property type="term" value="P:DNA integration"/>
    <property type="evidence" value="ECO:0007669"/>
    <property type="project" value="InterPro"/>
</dbReference>
<evidence type="ECO:0000313" key="9">
    <source>
        <dbReference type="Proteomes" id="UP001234989"/>
    </source>
</evidence>
<protein>
    <recommendedName>
        <fullName evidence="7">Integrase catalytic domain-containing protein</fullName>
    </recommendedName>
</protein>
<keyword evidence="9" id="KW-1185">Reference proteome</keyword>
<evidence type="ECO:0000313" key="8">
    <source>
        <dbReference type="EMBL" id="WMV19371.1"/>
    </source>
</evidence>
<keyword evidence="4" id="KW-0255">Endonuclease</keyword>
<evidence type="ECO:0000259" key="7">
    <source>
        <dbReference type="PROSITE" id="PS50994"/>
    </source>
</evidence>
<dbReference type="Pfam" id="PF17921">
    <property type="entry name" value="Integrase_H2C2"/>
    <property type="match status" value="1"/>
</dbReference>
<dbReference type="PANTHER" id="PTHR34072:SF59">
    <property type="entry name" value="CCHC-TYPE INTEGRASE"/>
    <property type="match status" value="1"/>
</dbReference>
<evidence type="ECO:0000256" key="1">
    <source>
        <dbReference type="ARBA" id="ARBA00022679"/>
    </source>
</evidence>
<name>A0AAF0THB1_SOLVR</name>
<keyword evidence="3" id="KW-0540">Nuclease</keyword>
<dbReference type="Gene3D" id="3.30.420.10">
    <property type="entry name" value="Ribonuclease H-like superfamily/Ribonuclease H"/>
    <property type="match status" value="1"/>
</dbReference>
<evidence type="ECO:0000256" key="6">
    <source>
        <dbReference type="ARBA" id="ARBA00022918"/>
    </source>
</evidence>
<dbReference type="InterPro" id="IPR041588">
    <property type="entry name" value="Integrase_H2C2"/>
</dbReference>
<proteinExistence type="predicted"/>
<dbReference type="GO" id="GO:0016787">
    <property type="term" value="F:hydrolase activity"/>
    <property type="evidence" value="ECO:0007669"/>
    <property type="project" value="UniProtKB-KW"/>
</dbReference>
<evidence type="ECO:0000256" key="3">
    <source>
        <dbReference type="ARBA" id="ARBA00022722"/>
    </source>
</evidence>
<dbReference type="InterPro" id="IPR012337">
    <property type="entry name" value="RNaseH-like_sf"/>
</dbReference>
<dbReference type="AlphaFoldDB" id="A0AAF0THB1"/>
<dbReference type="GO" id="GO:0003964">
    <property type="term" value="F:RNA-directed DNA polymerase activity"/>
    <property type="evidence" value="ECO:0007669"/>
    <property type="project" value="UniProtKB-KW"/>
</dbReference>
<evidence type="ECO:0000256" key="2">
    <source>
        <dbReference type="ARBA" id="ARBA00022695"/>
    </source>
</evidence>
<dbReference type="Proteomes" id="UP001234989">
    <property type="component" value="Chromosome 3"/>
</dbReference>
<evidence type="ECO:0000256" key="4">
    <source>
        <dbReference type="ARBA" id="ARBA00022759"/>
    </source>
</evidence>
<dbReference type="SUPFAM" id="SSF53098">
    <property type="entry name" value="Ribonuclease H-like"/>
    <property type="match status" value="1"/>
</dbReference>
<dbReference type="CDD" id="cd09274">
    <property type="entry name" value="RNase_HI_RT_Ty3"/>
    <property type="match status" value="1"/>
</dbReference>
<dbReference type="GO" id="GO:0004519">
    <property type="term" value="F:endonuclease activity"/>
    <property type="evidence" value="ECO:0007669"/>
    <property type="project" value="UniProtKB-KW"/>
</dbReference>
<keyword evidence="2" id="KW-0548">Nucleotidyltransferase</keyword>
<keyword evidence="6" id="KW-0695">RNA-directed DNA polymerase</keyword>
<dbReference type="SUPFAM" id="SSF56672">
    <property type="entry name" value="DNA/RNA polymerases"/>
    <property type="match status" value="2"/>
</dbReference>
<dbReference type="InterPro" id="IPR001584">
    <property type="entry name" value="Integrase_cat-core"/>
</dbReference>
<keyword evidence="5" id="KW-0378">Hydrolase</keyword>
<gene>
    <name evidence="8" type="ORF">MTR67_012756</name>
</gene>
<dbReference type="EMBL" id="CP133614">
    <property type="protein sequence ID" value="WMV19371.1"/>
    <property type="molecule type" value="Genomic_DNA"/>
</dbReference>
<feature type="domain" description="Integrase catalytic" evidence="7">
    <location>
        <begin position="18"/>
        <end position="206"/>
    </location>
</feature>
<dbReference type="InterPro" id="IPR036397">
    <property type="entry name" value="RNaseH_sf"/>
</dbReference>
<keyword evidence="1" id="KW-0808">Transferase</keyword>
<accession>A0AAF0THB1</accession>
<evidence type="ECO:0000256" key="5">
    <source>
        <dbReference type="ARBA" id="ARBA00022801"/>
    </source>
</evidence>
<dbReference type="Gene3D" id="1.10.340.70">
    <property type="match status" value="1"/>
</dbReference>